<dbReference type="Proteomes" id="UP001434883">
    <property type="component" value="Unassembled WGS sequence"/>
</dbReference>
<evidence type="ECO:0000313" key="3">
    <source>
        <dbReference type="Proteomes" id="UP001434883"/>
    </source>
</evidence>
<dbReference type="EMBL" id="JAHRIN010033838">
    <property type="protein sequence ID" value="MEQ2202643.1"/>
    <property type="molecule type" value="Genomic_DNA"/>
</dbReference>
<protein>
    <submittedName>
        <fullName evidence="2">Uncharacterized protein</fullName>
    </submittedName>
</protein>
<sequence length="105" mass="11846">MLNSLILTDLLILDAYSDDAQCQNLPETCLAAILQMIQRVKLLITVAAALGLCLSHKYWMNCGMTVLTADALQANEAQIRCFSWQLEWPFSSPNKSELGHFHMWC</sequence>
<comment type="caution">
    <text evidence="2">The sequence shown here is derived from an EMBL/GenBank/DDBJ whole genome shotgun (WGS) entry which is preliminary data.</text>
</comment>
<evidence type="ECO:0000256" key="1">
    <source>
        <dbReference type="SAM" id="SignalP"/>
    </source>
</evidence>
<keyword evidence="3" id="KW-1185">Reference proteome</keyword>
<feature type="chain" id="PRO_5045885524" evidence="1">
    <location>
        <begin position="23"/>
        <end position="105"/>
    </location>
</feature>
<proteinExistence type="predicted"/>
<feature type="signal peptide" evidence="1">
    <location>
        <begin position="1"/>
        <end position="22"/>
    </location>
</feature>
<reference evidence="2 3" key="1">
    <citation type="submission" date="2021-06" db="EMBL/GenBank/DDBJ databases">
        <authorList>
            <person name="Palmer J.M."/>
        </authorList>
    </citation>
    <scope>NUCLEOTIDE SEQUENCE [LARGE SCALE GENOMIC DNA]</scope>
    <source>
        <strain evidence="2 3">XC_2019</strain>
        <tissue evidence="2">Muscle</tissue>
    </source>
</reference>
<name>A0ABV0R4H7_9TELE</name>
<organism evidence="2 3">
    <name type="scientific">Xenoophorus captivus</name>
    <dbReference type="NCBI Taxonomy" id="1517983"/>
    <lineage>
        <taxon>Eukaryota</taxon>
        <taxon>Metazoa</taxon>
        <taxon>Chordata</taxon>
        <taxon>Craniata</taxon>
        <taxon>Vertebrata</taxon>
        <taxon>Euteleostomi</taxon>
        <taxon>Actinopterygii</taxon>
        <taxon>Neopterygii</taxon>
        <taxon>Teleostei</taxon>
        <taxon>Neoteleostei</taxon>
        <taxon>Acanthomorphata</taxon>
        <taxon>Ovalentaria</taxon>
        <taxon>Atherinomorphae</taxon>
        <taxon>Cyprinodontiformes</taxon>
        <taxon>Goodeidae</taxon>
        <taxon>Xenoophorus</taxon>
    </lineage>
</organism>
<evidence type="ECO:0000313" key="2">
    <source>
        <dbReference type="EMBL" id="MEQ2202643.1"/>
    </source>
</evidence>
<accession>A0ABV0R4H7</accession>
<keyword evidence="1" id="KW-0732">Signal</keyword>
<gene>
    <name evidence="2" type="ORF">XENOCAPTIV_010518</name>
</gene>